<reference evidence="2" key="1">
    <citation type="submission" date="2016-11" db="UniProtKB">
        <authorList>
            <consortium name="WormBaseParasite"/>
        </authorList>
    </citation>
    <scope>IDENTIFICATION</scope>
    <source>
        <strain evidence="2">KR3021</strain>
    </source>
</reference>
<accession>A0AC35UHV4</accession>
<dbReference type="Proteomes" id="UP000095286">
    <property type="component" value="Unplaced"/>
</dbReference>
<evidence type="ECO:0000313" key="1">
    <source>
        <dbReference type="Proteomes" id="UP000095286"/>
    </source>
</evidence>
<protein>
    <submittedName>
        <fullName evidence="2">Valine--tRNA ligase</fullName>
    </submittedName>
</protein>
<evidence type="ECO:0000313" key="2">
    <source>
        <dbReference type="WBParaSite" id="RSKR_0001116700.1"/>
    </source>
</evidence>
<dbReference type="WBParaSite" id="RSKR_0001116700.1">
    <property type="protein sequence ID" value="RSKR_0001116700.1"/>
    <property type="gene ID" value="RSKR_0001116700"/>
</dbReference>
<organism evidence="1 2">
    <name type="scientific">Rhabditophanes sp. KR3021</name>
    <dbReference type="NCBI Taxonomy" id="114890"/>
    <lineage>
        <taxon>Eukaryota</taxon>
        <taxon>Metazoa</taxon>
        <taxon>Ecdysozoa</taxon>
        <taxon>Nematoda</taxon>
        <taxon>Chromadorea</taxon>
        <taxon>Rhabditida</taxon>
        <taxon>Tylenchina</taxon>
        <taxon>Panagrolaimomorpha</taxon>
        <taxon>Strongyloidoidea</taxon>
        <taxon>Alloionematidae</taxon>
        <taxon>Rhabditophanes</taxon>
    </lineage>
</organism>
<sequence length="518" mass="59472">MLRLRRYSSTSYSVESVLKHVRNKKPIQDKEIEDYSGVRMLLPPPNVTGKLHLGHGLTITIQDTLNRLSRLRGEKPIWFPGLDHAGISVQSVVEKELWKGSNLKRIHLSREHFVGECNKWKDLKTEQISSQIKKMGAAIDWSHQYYTMDDTFSSGVGKAFVQLHQDGYIFRDKRMINWCPTLQSSISDQEVSTISVTAGDSITIPSNGIKRNVKFGRLFKVKYELADCSFQKFVQVETSRPETIFADVALAVNPSDDRYTKLIGLDVINPLTGKRMKIVTNEEVKIEFGTGVLKLTPNHSQIDFKIVTKCIEEGVLSKDLMSINCIDEQGKMVITSNHSSLNGLDRFEAREQVINLLSSQDKLIESTKQGYKTEIPVCERSGDVIEPVLKEQWFMRTASLHQQIKEHLKKGNLRIFPEFHKENLNQWLNNEDPWCLSRQLWWGHQIPAYFDADSNKWIVTDQENKVNKRDEDVLDTWFSSGLIPAILGGWPTNKKPLQMSFLETGHDILGFWVSYRLY</sequence>
<proteinExistence type="predicted"/>
<name>A0AC35UHV4_9BILA</name>